<dbReference type="InterPro" id="IPR014720">
    <property type="entry name" value="dsRBD_dom"/>
</dbReference>
<dbReference type="PROSITE" id="PS50137">
    <property type="entry name" value="DS_RBD"/>
    <property type="match status" value="1"/>
</dbReference>
<evidence type="ECO:0000313" key="4">
    <source>
        <dbReference type="Ensembl" id="ENSPMGP00000019392.1"/>
    </source>
</evidence>
<evidence type="ECO:0000256" key="1">
    <source>
        <dbReference type="PROSITE-ProRule" id="PRU00266"/>
    </source>
</evidence>
<dbReference type="Proteomes" id="UP000261520">
    <property type="component" value="Unplaced"/>
</dbReference>
<name>A0A3B4AQD3_9GOBI</name>
<dbReference type="SMART" id="SM00358">
    <property type="entry name" value="DSRM"/>
    <property type="match status" value="1"/>
</dbReference>
<dbReference type="STRING" id="409849.ENSPMGP00000019392"/>
<dbReference type="SUPFAM" id="SSF54768">
    <property type="entry name" value="dsRNA-binding domain-like"/>
    <property type="match status" value="1"/>
</dbReference>
<feature type="domain" description="DRBM" evidence="3">
    <location>
        <begin position="3"/>
        <end position="70"/>
    </location>
</feature>
<keyword evidence="2" id="KW-0472">Membrane</keyword>
<proteinExistence type="predicted"/>
<keyword evidence="2" id="KW-1133">Transmembrane helix</keyword>
<dbReference type="GO" id="GO:0003723">
    <property type="term" value="F:RNA binding"/>
    <property type="evidence" value="ECO:0007669"/>
    <property type="project" value="UniProtKB-UniRule"/>
</dbReference>
<dbReference type="Ensembl" id="ENSPMGT00000020670.1">
    <property type="protein sequence ID" value="ENSPMGP00000019392.1"/>
    <property type="gene ID" value="ENSPMGG00000015750.1"/>
</dbReference>
<sequence length="131" mass="14320">CLAAHPSLFELGTKLGLPVAFTELKREGPLHNDTFSFKVTVGDFTGVGEGQSIPLAKKLAAEKVLPDLHMGALLAPSILAPIHFQLKNCHASLCNCCGQAHHFGLKMFALIHSMILVVLFCYCVCQLRYER</sequence>
<evidence type="ECO:0000313" key="5">
    <source>
        <dbReference type="Proteomes" id="UP000261520"/>
    </source>
</evidence>
<keyword evidence="5" id="KW-1185">Reference proteome</keyword>
<keyword evidence="2" id="KW-0812">Transmembrane</keyword>
<accession>A0A3B4AQD3</accession>
<evidence type="ECO:0000256" key="2">
    <source>
        <dbReference type="SAM" id="Phobius"/>
    </source>
</evidence>
<evidence type="ECO:0000259" key="3">
    <source>
        <dbReference type="PROSITE" id="PS50137"/>
    </source>
</evidence>
<feature type="transmembrane region" description="Helical" evidence="2">
    <location>
        <begin position="103"/>
        <end position="125"/>
    </location>
</feature>
<reference evidence="4" key="1">
    <citation type="submission" date="2025-08" db="UniProtKB">
        <authorList>
            <consortium name="Ensembl"/>
        </authorList>
    </citation>
    <scope>IDENTIFICATION</scope>
</reference>
<keyword evidence="1" id="KW-0694">RNA-binding</keyword>
<protein>
    <recommendedName>
        <fullName evidence="3">DRBM domain-containing protein</fullName>
    </recommendedName>
</protein>
<organism evidence="4 5">
    <name type="scientific">Periophthalmus magnuspinnatus</name>
    <dbReference type="NCBI Taxonomy" id="409849"/>
    <lineage>
        <taxon>Eukaryota</taxon>
        <taxon>Metazoa</taxon>
        <taxon>Chordata</taxon>
        <taxon>Craniata</taxon>
        <taxon>Vertebrata</taxon>
        <taxon>Euteleostomi</taxon>
        <taxon>Actinopterygii</taxon>
        <taxon>Neopterygii</taxon>
        <taxon>Teleostei</taxon>
        <taxon>Neoteleostei</taxon>
        <taxon>Acanthomorphata</taxon>
        <taxon>Gobiaria</taxon>
        <taxon>Gobiiformes</taxon>
        <taxon>Gobioidei</taxon>
        <taxon>Gobiidae</taxon>
        <taxon>Oxudercinae</taxon>
        <taxon>Periophthalmus</taxon>
    </lineage>
</organism>
<dbReference type="Gene3D" id="3.30.160.20">
    <property type="match status" value="1"/>
</dbReference>
<dbReference type="Pfam" id="PF00035">
    <property type="entry name" value="dsrm"/>
    <property type="match status" value="1"/>
</dbReference>
<dbReference type="AlphaFoldDB" id="A0A3B4AQD3"/>
<reference evidence="4" key="2">
    <citation type="submission" date="2025-09" db="UniProtKB">
        <authorList>
            <consortium name="Ensembl"/>
        </authorList>
    </citation>
    <scope>IDENTIFICATION</scope>
</reference>